<evidence type="ECO:0000256" key="1">
    <source>
        <dbReference type="SAM" id="MobiDB-lite"/>
    </source>
</evidence>
<gene>
    <name evidence="3" type="ORF">NEIFLAOT_00688</name>
</gene>
<feature type="region of interest" description="Disordered" evidence="1">
    <location>
        <begin position="83"/>
        <end position="107"/>
    </location>
</feature>
<feature type="domain" description="SCP" evidence="2">
    <location>
        <begin position="49"/>
        <end position="173"/>
    </location>
</feature>
<dbReference type="CDD" id="cd05379">
    <property type="entry name" value="CAP_bacterial"/>
    <property type="match status" value="1"/>
</dbReference>
<dbReference type="eggNOG" id="COG2340">
    <property type="taxonomic scope" value="Bacteria"/>
</dbReference>
<dbReference type="GeneID" id="49970727"/>
<dbReference type="AlphaFoldDB" id="C0EL83"/>
<dbReference type="Gene3D" id="3.40.33.10">
    <property type="entry name" value="CAP"/>
    <property type="match status" value="1"/>
</dbReference>
<dbReference type="EMBL" id="ACEN01000017">
    <property type="protein sequence ID" value="EEG34152.1"/>
    <property type="molecule type" value="Genomic_DNA"/>
</dbReference>
<organism evidence="3 4">
    <name type="scientific">Neisseria flavescens NRL30031/H210</name>
    <dbReference type="NCBI Taxonomy" id="546264"/>
    <lineage>
        <taxon>Bacteria</taxon>
        <taxon>Pseudomonadati</taxon>
        <taxon>Pseudomonadota</taxon>
        <taxon>Betaproteobacteria</taxon>
        <taxon>Neisseriales</taxon>
        <taxon>Neisseriaceae</taxon>
        <taxon>Neisseria</taxon>
    </lineage>
</organism>
<dbReference type="InterPro" id="IPR014044">
    <property type="entry name" value="CAP_dom"/>
</dbReference>
<protein>
    <submittedName>
        <fullName evidence="3">SCP-like protein</fullName>
    </submittedName>
</protein>
<name>C0EL83_NEIFL</name>
<dbReference type="InterPro" id="IPR035940">
    <property type="entry name" value="CAP_sf"/>
</dbReference>
<dbReference type="RefSeq" id="WP_003679717.1">
    <property type="nucleotide sequence ID" value="NZ_ACEN01000017.1"/>
</dbReference>
<reference evidence="3 4" key="1">
    <citation type="submission" date="2009-01" db="EMBL/GenBank/DDBJ databases">
        <authorList>
            <person name="Fulton L."/>
            <person name="Clifton S."/>
            <person name="Chinwalla A.T."/>
            <person name="Mitreva M."/>
            <person name="Sodergren E."/>
            <person name="Weinstock G."/>
            <person name="Clifton S."/>
            <person name="Dooling D.J."/>
            <person name="Fulton B."/>
            <person name="Minx P."/>
            <person name="Pepin K.H."/>
            <person name="Johnson M."/>
            <person name="Bhonagiri V."/>
            <person name="Nash W.E."/>
            <person name="Mardis E.R."/>
            <person name="Wilson R.K."/>
        </authorList>
    </citation>
    <scope>NUCLEOTIDE SEQUENCE [LARGE SCALE GENOMIC DNA]</scope>
    <source>
        <strain evidence="3 4">NRL30031/H210</strain>
    </source>
</reference>
<keyword evidence="4" id="KW-1185">Reference proteome</keyword>
<dbReference type="Proteomes" id="UP000004457">
    <property type="component" value="Unassembled WGS sequence"/>
</dbReference>
<dbReference type="PANTHER" id="PTHR31157">
    <property type="entry name" value="SCP DOMAIN-CONTAINING PROTEIN"/>
    <property type="match status" value="1"/>
</dbReference>
<comment type="caution">
    <text evidence="3">The sequence shown here is derived from an EMBL/GenBank/DDBJ whole genome shotgun (WGS) entry which is preliminary data.</text>
</comment>
<accession>C0EL83</accession>
<proteinExistence type="predicted"/>
<evidence type="ECO:0000313" key="3">
    <source>
        <dbReference type="EMBL" id="EEG34152.1"/>
    </source>
</evidence>
<dbReference type="SUPFAM" id="SSF55797">
    <property type="entry name" value="PR-1-like"/>
    <property type="match status" value="1"/>
</dbReference>
<dbReference type="PANTHER" id="PTHR31157:SF1">
    <property type="entry name" value="SCP DOMAIN-CONTAINING PROTEIN"/>
    <property type="match status" value="1"/>
</dbReference>
<evidence type="ECO:0000259" key="2">
    <source>
        <dbReference type="Pfam" id="PF00188"/>
    </source>
</evidence>
<sequence>MKHILYWLGGFAVALSIFQYYETHRYSEDQLIYAQPPQNRSAVADFDALAYLNFLRSSANLPALAHSATLERAARNHARYLLQNPDDGHDEHNTRNPFYTGPRPSDRTRKAGYAYKGVHENVSTGQHPPNEKINDHLPAQHQLDNLMTAIYHRLSLLDQNIDEAGAAFESQGTQIALSINQGDSRFNSLCQKNRPLSDLSRSFYQDACHGHAIVYADEISNRKFRPYITYPQGNFASPVFHGERPDPMPHYEMTGNPVSIAFSEQSPPVKMRSFKLYQNTKEIRDVKILDKDNDPNRLLTERQFALFPLQPLEYDTDYRAVFEYRQNGKDKTAEWTFSTQKPDYPYFIVKGGETLAIESGQKYFIHWQDFWCLKQCERYNYRMNRDTQIDIIERQAGGIIIRVNGSKGSSIRLMPEGEDRRAITLVLVLQDRAGP</sequence>
<dbReference type="Pfam" id="PF00188">
    <property type="entry name" value="CAP"/>
    <property type="match status" value="1"/>
</dbReference>
<evidence type="ECO:0000313" key="4">
    <source>
        <dbReference type="Proteomes" id="UP000004457"/>
    </source>
</evidence>